<keyword evidence="3" id="KW-1185">Reference proteome</keyword>
<sequence>MAAADVEAPPTETSALPDYLLDPNATLKDESAEWRYGKAPDYSNTRKVYEQTKTQNHTAASLPNLVENLVKNWEVEASFKPDISDWRTIDHANYTFSINGGPPQSAEHMLEVGTYNAIITSNEFYDPEKSDFASSHKTFKRMMPTFAWEVLEVYSGPPVVAFKWRHWGIMKNDYVGINDKGKKVTAKAHGGAIDIQGITVAKVDDKVRLQSVETWFDPMEMFRQIAPTGEVTKTAINAKPGEYVATLLYGAEMGSVEEEQYSASSVATVAAQEDVRDAISAACPLLSGR</sequence>
<dbReference type="InterPro" id="IPR032710">
    <property type="entry name" value="NTF2-like_dom_sf"/>
</dbReference>
<dbReference type="PANTHER" id="PTHR31723:SF10">
    <property type="entry name" value="PATHOGEN-RELATED PROTEIN"/>
    <property type="match status" value="1"/>
</dbReference>
<dbReference type="Gene3D" id="3.10.450.50">
    <property type="match status" value="1"/>
</dbReference>
<dbReference type="PANTHER" id="PTHR31723">
    <property type="entry name" value="PATHOGENESIS-RELATED FAMILY PROTEIN"/>
    <property type="match status" value="1"/>
</dbReference>
<dbReference type="OrthoDB" id="65445at2759"/>
<dbReference type="AlphaFoldDB" id="A0A8H7TBD5"/>
<protein>
    <recommendedName>
        <fullName evidence="4">Pathogen-related protein</fullName>
    </recommendedName>
</protein>
<gene>
    <name evidence="2" type="ORF">IFR04_010368</name>
</gene>
<dbReference type="SUPFAM" id="SSF54427">
    <property type="entry name" value="NTF2-like"/>
    <property type="match status" value="1"/>
</dbReference>
<evidence type="ECO:0000256" key="1">
    <source>
        <dbReference type="SAM" id="MobiDB-lite"/>
    </source>
</evidence>
<name>A0A8H7TBD5_9HELO</name>
<reference evidence="2" key="1">
    <citation type="submission" date="2021-02" db="EMBL/GenBank/DDBJ databases">
        <title>Genome sequence Cadophora malorum strain M34.</title>
        <authorList>
            <person name="Stefanovic E."/>
            <person name="Vu D."/>
            <person name="Scully C."/>
            <person name="Dijksterhuis J."/>
            <person name="Roader J."/>
            <person name="Houbraken J."/>
        </authorList>
    </citation>
    <scope>NUCLEOTIDE SEQUENCE</scope>
    <source>
        <strain evidence="2">M34</strain>
    </source>
</reference>
<dbReference type="Proteomes" id="UP000664132">
    <property type="component" value="Unassembled WGS sequence"/>
</dbReference>
<organism evidence="2 3">
    <name type="scientific">Cadophora malorum</name>
    <dbReference type="NCBI Taxonomy" id="108018"/>
    <lineage>
        <taxon>Eukaryota</taxon>
        <taxon>Fungi</taxon>
        <taxon>Dikarya</taxon>
        <taxon>Ascomycota</taxon>
        <taxon>Pezizomycotina</taxon>
        <taxon>Leotiomycetes</taxon>
        <taxon>Helotiales</taxon>
        <taxon>Ploettnerulaceae</taxon>
        <taxon>Cadophora</taxon>
    </lineage>
</organism>
<feature type="region of interest" description="Disordered" evidence="1">
    <location>
        <begin position="1"/>
        <end position="22"/>
    </location>
</feature>
<evidence type="ECO:0000313" key="3">
    <source>
        <dbReference type="Proteomes" id="UP000664132"/>
    </source>
</evidence>
<accession>A0A8H7TBD5</accession>
<evidence type="ECO:0008006" key="4">
    <source>
        <dbReference type="Google" id="ProtNLM"/>
    </source>
</evidence>
<evidence type="ECO:0000313" key="2">
    <source>
        <dbReference type="EMBL" id="KAG4416512.1"/>
    </source>
</evidence>
<proteinExistence type="predicted"/>
<dbReference type="InterPro" id="IPR053218">
    <property type="entry name" value="Pathogen-related_defense"/>
</dbReference>
<comment type="caution">
    <text evidence="2">The sequence shown here is derived from an EMBL/GenBank/DDBJ whole genome shotgun (WGS) entry which is preliminary data.</text>
</comment>
<dbReference type="EMBL" id="JAFJYH010000184">
    <property type="protein sequence ID" value="KAG4416512.1"/>
    <property type="molecule type" value="Genomic_DNA"/>
</dbReference>